<proteinExistence type="predicted"/>
<dbReference type="PANTHER" id="PTHR10656">
    <property type="entry name" value="CELL FATE DETERMINING PROTEIN MAB21-RELATED"/>
    <property type="match status" value="1"/>
</dbReference>
<organism evidence="2 3">
    <name type="scientific">Mizuhopecten yessoensis</name>
    <name type="common">Japanese scallop</name>
    <name type="synonym">Patinopecten yessoensis</name>
    <dbReference type="NCBI Taxonomy" id="6573"/>
    <lineage>
        <taxon>Eukaryota</taxon>
        <taxon>Metazoa</taxon>
        <taxon>Spiralia</taxon>
        <taxon>Lophotrochozoa</taxon>
        <taxon>Mollusca</taxon>
        <taxon>Bivalvia</taxon>
        <taxon>Autobranchia</taxon>
        <taxon>Pteriomorphia</taxon>
        <taxon>Pectinida</taxon>
        <taxon>Pectinoidea</taxon>
        <taxon>Pectinidae</taxon>
        <taxon>Mizuhopecten</taxon>
    </lineage>
</organism>
<dbReference type="Gene3D" id="3.30.460.90">
    <property type="match status" value="1"/>
</dbReference>
<dbReference type="Proteomes" id="UP000242188">
    <property type="component" value="Unassembled WGS sequence"/>
</dbReference>
<gene>
    <name evidence="2" type="ORF">KP79_PYT18723</name>
</gene>
<name>A0A210QHY4_MIZYE</name>
<sequence length="527" mass="60102">MGSIWSHGTSIEEVDGPDVSKLDRKIKMIWRQDRIRITKQDNGQVGSNFNGWRKPVSKFARNEGILAEHLRENVYTGEYDISDGLWQKSCGVVDEITRFFHVTLKKNTSRYYPCISFGDFVKQGSSREGLKIGQPDEFDMVLPFTIEGVDLHAVPALDKNGELIPAHMKLQISDYAQIQNVKKGILYQSLRKNGVFETCGSDLFLNAMCFQTRVISSIMETTIAEIQKKIDAKNRNQACSFTLSKTSVFPPTFRFKIKIKSDDDFDELSYGQNLFCQFESRSAAAATPVWNASYKVIEFDIVPGLLLQTDSVPNPDSWWFSMTCNRYAVMKWIHKGRYADDYPEPNLLWRESSCGYEKHIIDASSMNQSDVYILTACRILKAYLDGLGNSSQLCSLLTSYHIKNIAIHCILLQLHASGVRVALGYLIAFLEIGLKMEFLPHYFYGNPYISSMFPTLSANANQRRLNLFRNIPHDHFAQAILSLRRMKADLYGLFTECSYLGNHQSIDSFRKLCTLYDEDTSGRCLLM</sequence>
<keyword evidence="3" id="KW-1185">Reference proteome</keyword>
<evidence type="ECO:0000313" key="2">
    <source>
        <dbReference type="EMBL" id="OWF48373.1"/>
    </source>
</evidence>
<evidence type="ECO:0000313" key="3">
    <source>
        <dbReference type="Proteomes" id="UP000242188"/>
    </source>
</evidence>
<protein>
    <recommendedName>
        <fullName evidence="1">Mab-21-like nucleotidyltransferase domain-containing protein</fullName>
    </recommendedName>
</protein>
<dbReference type="PANTHER" id="PTHR10656:SF78">
    <property type="entry name" value="CYCLIC GMP-AMP SYNTHASE-LIKE"/>
    <property type="match status" value="1"/>
</dbReference>
<dbReference type="Pfam" id="PF03281">
    <property type="entry name" value="Mab-21"/>
    <property type="match status" value="1"/>
</dbReference>
<dbReference type="EMBL" id="NEDP02003577">
    <property type="protein sequence ID" value="OWF48373.1"/>
    <property type="molecule type" value="Genomic_DNA"/>
</dbReference>
<dbReference type="Gene3D" id="1.10.1410.40">
    <property type="match status" value="1"/>
</dbReference>
<dbReference type="InterPro" id="IPR024810">
    <property type="entry name" value="MAB21L/cGLR"/>
</dbReference>
<dbReference type="AlphaFoldDB" id="A0A210QHY4"/>
<feature type="domain" description="Mab-21-like nucleotidyltransferase" evidence="1">
    <location>
        <begin position="128"/>
        <end position="361"/>
    </location>
</feature>
<dbReference type="SMART" id="SM01265">
    <property type="entry name" value="Mab-21"/>
    <property type="match status" value="1"/>
</dbReference>
<comment type="caution">
    <text evidence="2">The sequence shown here is derived from an EMBL/GenBank/DDBJ whole genome shotgun (WGS) entry which is preliminary data.</text>
</comment>
<evidence type="ECO:0000259" key="1">
    <source>
        <dbReference type="Pfam" id="PF03281"/>
    </source>
</evidence>
<dbReference type="OrthoDB" id="6062012at2759"/>
<accession>A0A210QHY4</accession>
<dbReference type="InterPro" id="IPR046903">
    <property type="entry name" value="Mab-21-like_nuc_Trfase"/>
</dbReference>
<reference evidence="2 3" key="1">
    <citation type="journal article" date="2017" name="Nat. Ecol. Evol.">
        <title>Scallop genome provides insights into evolution of bilaterian karyotype and development.</title>
        <authorList>
            <person name="Wang S."/>
            <person name="Zhang J."/>
            <person name="Jiao W."/>
            <person name="Li J."/>
            <person name="Xun X."/>
            <person name="Sun Y."/>
            <person name="Guo X."/>
            <person name="Huan P."/>
            <person name="Dong B."/>
            <person name="Zhang L."/>
            <person name="Hu X."/>
            <person name="Sun X."/>
            <person name="Wang J."/>
            <person name="Zhao C."/>
            <person name="Wang Y."/>
            <person name="Wang D."/>
            <person name="Huang X."/>
            <person name="Wang R."/>
            <person name="Lv J."/>
            <person name="Li Y."/>
            <person name="Zhang Z."/>
            <person name="Liu B."/>
            <person name="Lu W."/>
            <person name="Hui Y."/>
            <person name="Liang J."/>
            <person name="Zhou Z."/>
            <person name="Hou R."/>
            <person name="Li X."/>
            <person name="Liu Y."/>
            <person name="Li H."/>
            <person name="Ning X."/>
            <person name="Lin Y."/>
            <person name="Zhao L."/>
            <person name="Xing Q."/>
            <person name="Dou J."/>
            <person name="Li Y."/>
            <person name="Mao J."/>
            <person name="Guo H."/>
            <person name="Dou H."/>
            <person name="Li T."/>
            <person name="Mu C."/>
            <person name="Jiang W."/>
            <person name="Fu Q."/>
            <person name="Fu X."/>
            <person name="Miao Y."/>
            <person name="Liu J."/>
            <person name="Yu Q."/>
            <person name="Li R."/>
            <person name="Liao H."/>
            <person name="Li X."/>
            <person name="Kong Y."/>
            <person name="Jiang Z."/>
            <person name="Chourrout D."/>
            <person name="Li R."/>
            <person name="Bao Z."/>
        </authorList>
    </citation>
    <scope>NUCLEOTIDE SEQUENCE [LARGE SCALE GENOMIC DNA]</scope>
    <source>
        <strain evidence="2 3">PY_sf001</strain>
    </source>
</reference>